<feature type="transmembrane region" description="Helical" evidence="5">
    <location>
        <begin position="200"/>
        <end position="219"/>
    </location>
</feature>
<dbReference type="SUPFAM" id="SSF103473">
    <property type="entry name" value="MFS general substrate transporter"/>
    <property type="match status" value="1"/>
</dbReference>
<feature type="transmembrane region" description="Helical" evidence="5">
    <location>
        <begin position="402"/>
        <end position="423"/>
    </location>
</feature>
<dbReference type="AlphaFoldDB" id="A0A1S1QAH8"/>
<proteinExistence type="predicted"/>
<comment type="subcellular location">
    <subcellularLocation>
        <location evidence="1">Cell membrane</location>
        <topology evidence="1">Multi-pass membrane protein</topology>
    </subcellularLocation>
</comment>
<evidence type="ECO:0000256" key="1">
    <source>
        <dbReference type="ARBA" id="ARBA00004651"/>
    </source>
</evidence>
<dbReference type="InterPro" id="IPR036259">
    <property type="entry name" value="MFS_trans_sf"/>
</dbReference>
<evidence type="ECO:0000259" key="6">
    <source>
        <dbReference type="PROSITE" id="PS50850"/>
    </source>
</evidence>
<dbReference type="EMBL" id="MBLM01000148">
    <property type="protein sequence ID" value="OHV30970.1"/>
    <property type="molecule type" value="Genomic_DNA"/>
</dbReference>
<feature type="transmembrane region" description="Helical" evidence="5">
    <location>
        <begin position="269"/>
        <end position="293"/>
    </location>
</feature>
<feature type="transmembrane region" description="Helical" evidence="5">
    <location>
        <begin position="43"/>
        <end position="63"/>
    </location>
</feature>
<feature type="transmembrane region" description="Helical" evidence="5">
    <location>
        <begin position="168"/>
        <end position="188"/>
    </location>
</feature>
<evidence type="ECO:0000256" key="2">
    <source>
        <dbReference type="ARBA" id="ARBA00022692"/>
    </source>
</evidence>
<feature type="transmembrane region" description="Helical" evidence="5">
    <location>
        <begin position="100"/>
        <end position="121"/>
    </location>
</feature>
<evidence type="ECO:0000256" key="5">
    <source>
        <dbReference type="SAM" id="Phobius"/>
    </source>
</evidence>
<keyword evidence="8" id="KW-1185">Reference proteome</keyword>
<gene>
    <name evidence="7" type="ORF">CC117_27200</name>
</gene>
<evidence type="ECO:0000313" key="7">
    <source>
        <dbReference type="EMBL" id="OHV30970.1"/>
    </source>
</evidence>
<dbReference type="GO" id="GO:0005886">
    <property type="term" value="C:plasma membrane"/>
    <property type="evidence" value="ECO:0007669"/>
    <property type="project" value="UniProtKB-SubCell"/>
</dbReference>
<reference evidence="8" key="1">
    <citation type="submission" date="2016-07" db="EMBL/GenBank/DDBJ databases">
        <title>Sequence Frankia sp. strain CcI1.17.</title>
        <authorList>
            <person name="Ghodhbane-Gtari F."/>
            <person name="Swanson E."/>
            <person name="Gueddou A."/>
            <person name="Morris K."/>
            <person name="Hezbri K."/>
            <person name="Ktari A."/>
            <person name="Nouioui I."/>
            <person name="Abebe-Akele F."/>
            <person name="Simpson S."/>
            <person name="Thomas K."/>
            <person name="Gtari M."/>
            <person name="Tisa L.S."/>
            <person name="Hurst S."/>
        </authorList>
    </citation>
    <scope>NUCLEOTIDE SEQUENCE [LARGE SCALE GENOMIC DNA]</scope>
    <source>
        <strain evidence="8">Cc1.17</strain>
    </source>
</reference>
<keyword evidence="4 5" id="KW-0472">Membrane</keyword>
<organism evidence="7 8">
    <name type="scientific">Parafrankia colletiae</name>
    <dbReference type="NCBI Taxonomy" id="573497"/>
    <lineage>
        <taxon>Bacteria</taxon>
        <taxon>Bacillati</taxon>
        <taxon>Actinomycetota</taxon>
        <taxon>Actinomycetes</taxon>
        <taxon>Frankiales</taxon>
        <taxon>Frankiaceae</taxon>
        <taxon>Parafrankia</taxon>
    </lineage>
</organism>
<sequence length="496" mass="50245">MPDPRRWRALPVILIASFMSLFDVFVVNVAAPSIGTDLGASNAGLELIVGGYSFTYAAGLVTAGRLGDRFGRRRMYLVGMTLFTAASALCGLAPNEGVLIAGRLLQGAGAAAMVPQVLALISVTFPPAERPRAFAFFGVTIGLGGVCGQVLGGVLLDLDVFGLGWRPIFLVNVPVGLVALIGARRLVAESRAARPERLDLVGLGALTLGIGLVLIPLTLGRDEGWPLWTWLALTGGVLVLGGFAGWEARLARRGGHPIIPPAVVRSRPVLGGMVMSAGYFLFFGGFLLALTIFLQVGQHRSPLNAGLMFAPLGVVFALSSLGARRLVAVHGPRVLTAGTLVTALSLCGMAAVTAVEGVNISAYELTPLLMLAGAGNGLVIPALAASVMAAAPPDISGTVSGVLTTTQQFASALGVSGVGALFFAESARNGPDAGLLATVLVGLASVGVAFLGSLVLPRRADAETSPASLTALAATGAPVPAAVTAPAAAEVKAGAV</sequence>
<name>A0A1S1QAH8_9ACTN</name>
<dbReference type="Pfam" id="PF07690">
    <property type="entry name" value="MFS_1"/>
    <property type="match status" value="1"/>
</dbReference>
<feature type="transmembrane region" description="Helical" evidence="5">
    <location>
        <begin position="133"/>
        <end position="156"/>
    </location>
</feature>
<feature type="transmembrane region" description="Helical" evidence="5">
    <location>
        <begin position="335"/>
        <end position="355"/>
    </location>
</feature>
<feature type="domain" description="Major facilitator superfamily (MFS) profile" evidence="6">
    <location>
        <begin position="9"/>
        <end position="460"/>
    </location>
</feature>
<dbReference type="Proteomes" id="UP000179627">
    <property type="component" value="Unassembled WGS sequence"/>
</dbReference>
<evidence type="ECO:0000256" key="3">
    <source>
        <dbReference type="ARBA" id="ARBA00022989"/>
    </source>
</evidence>
<feature type="transmembrane region" description="Helical" evidence="5">
    <location>
        <begin position="75"/>
        <end position="94"/>
    </location>
</feature>
<dbReference type="PROSITE" id="PS50850">
    <property type="entry name" value="MFS"/>
    <property type="match status" value="1"/>
</dbReference>
<keyword evidence="2 5" id="KW-0812">Transmembrane</keyword>
<feature type="transmembrane region" description="Helical" evidence="5">
    <location>
        <begin position="367"/>
        <end position="390"/>
    </location>
</feature>
<accession>A0A1S1QAH8</accession>
<feature type="transmembrane region" description="Helical" evidence="5">
    <location>
        <begin position="435"/>
        <end position="456"/>
    </location>
</feature>
<evidence type="ECO:0000313" key="8">
    <source>
        <dbReference type="Proteomes" id="UP000179627"/>
    </source>
</evidence>
<comment type="caution">
    <text evidence="7">The sequence shown here is derived from an EMBL/GenBank/DDBJ whole genome shotgun (WGS) entry which is preliminary data.</text>
</comment>
<dbReference type="PANTHER" id="PTHR42718">
    <property type="entry name" value="MAJOR FACILITATOR SUPERFAMILY MULTIDRUG TRANSPORTER MFSC"/>
    <property type="match status" value="1"/>
</dbReference>
<dbReference type="CDD" id="cd17321">
    <property type="entry name" value="MFS_MMR_MDR_like"/>
    <property type="match status" value="1"/>
</dbReference>
<dbReference type="PANTHER" id="PTHR42718:SF39">
    <property type="entry name" value="ACTINORHODIN TRANSPORTER-RELATED"/>
    <property type="match status" value="1"/>
</dbReference>
<feature type="transmembrane region" description="Helical" evidence="5">
    <location>
        <begin position="305"/>
        <end position="323"/>
    </location>
</feature>
<dbReference type="InterPro" id="IPR011701">
    <property type="entry name" value="MFS"/>
</dbReference>
<feature type="transmembrane region" description="Helical" evidence="5">
    <location>
        <begin position="12"/>
        <end position="31"/>
    </location>
</feature>
<feature type="transmembrane region" description="Helical" evidence="5">
    <location>
        <begin position="225"/>
        <end position="248"/>
    </location>
</feature>
<dbReference type="RefSeq" id="WP_071088838.1">
    <property type="nucleotide sequence ID" value="NZ_MBLM01000148.1"/>
</dbReference>
<keyword evidence="3 5" id="KW-1133">Transmembrane helix</keyword>
<protein>
    <submittedName>
        <fullName evidence="7">MFS transporter</fullName>
    </submittedName>
</protein>
<dbReference type="Gene3D" id="1.20.1250.20">
    <property type="entry name" value="MFS general substrate transporter like domains"/>
    <property type="match status" value="1"/>
</dbReference>
<evidence type="ECO:0000256" key="4">
    <source>
        <dbReference type="ARBA" id="ARBA00023136"/>
    </source>
</evidence>
<dbReference type="Gene3D" id="1.20.1720.10">
    <property type="entry name" value="Multidrug resistance protein D"/>
    <property type="match status" value="1"/>
</dbReference>
<dbReference type="InterPro" id="IPR020846">
    <property type="entry name" value="MFS_dom"/>
</dbReference>
<dbReference type="GO" id="GO:0022857">
    <property type="term" value="F:transmembrane transporter activity"/>
    <property type="evidence" value="ECO:0007669"/>
    <property type="project" value="InterPro"/>
</dbReference>
<dbReference type="PRINTS" id="PR01036">
    <property type="entry name" value="TCRTETB"/>
</dbReference>